<gene>
    <name evidence="1" type="ORF">P872_10015</name>
</gene>
<dbReference type="AlphaFoldDB" id="U5BTP5"/>
<evidence type="ECO:0000313" key="1">
    <source>
        <dbReference type="EMBL" id="ERM81278.1"/>
    </source>
</evidence>
<proteinExistence type="predicted"/>
<dbReference type="EMBL" id="AWXR01000055">
    <property type="protein sequence ID" value="ERM81278.1"/>
    <property type="molecule type" value="Genomic_DNA"/>
</dbReference>
<name>U5BTP5_9BACT</name>
<protein>
    <submittedName>
        <fullName evidence="1">Uncharacterized protein</fullName>
    </submittedName>
</protein>
<sequence>MGIGNSLNQKYAICSQMVLKLKENQTIGRVIPEINGVKSKIVNNKLIIIKLKH</sequence>
<organism evidence="1 2">
    <name type="scientific">Rhodonellum psychrophilum GCM71 = DSM 17998</name>
    <dbReference type="NCBI Taxonomy" id="1123057"/>
    <lineage>
        <taxon>Bacteria</taxon>
        <taxon>Pseudomonadati</taxon>
        <taxon>Bacteroidota</taxon>
        <taxon>Cytophagia</taxon>
        <taxon>Cytophagales</taxon>
        <taxon>Cytophagaceae</taxon>
        <taxon>Rhodonellum</taxon>
    </lineage>
</organism>
<reference evidence="1 2" key="1">
    <citation type="journal article" date="2013" name="Genome Announc.">
        <title>Draft Genome Sequence of the Psychrophilic and Alkaliphilic Rhodonellum psychrophilum Strain GCM71T.</title>
        <authorList>
            <person name="Hauptmann A.L."/>
            <person name="Glaring M.A."/>
            <person name="Hallin P.F."/>
            <person name="Prieme A."/>
            <person name="Stougaard P."/>
        </authorList>
    </citation>
    <scope>NUCLEOTIDE SEQUENCE [LARGE SCALE GENOMIC DNA]</scope>
    <source>
        <strain evidence="1 2">GCM71</strain>
    </source>
</reference>
<accession>U5BTP5</accession>
<keyword evidence="2" id="KW-1185">Reference proteome</keyword>
<comment type="caution">
    <text evidence="1">The sequence shown here is derived from an EMBL/GenBank/DDBJ whole genome shotgun (WGS) entry which is preliminary data.</text>
</comment>
<dbReference type="Proteomes" id="UP000016843">
    <property type="component" value="Unassembled WGS sequence"/>
</dbReference>
<evidence type="ECO:0000313" key="2">
    <source>
        <dbReference type="Proteomes" id="UP000016843"/>
    </source>
</evidence>